<dbReference type="InterPro" id="IPR014729">
    <property type="entry name" value="Rossmann-like_a/b/a_fold"/>
</dbReference>
<comment type="subcellular location">
    <subcellularLocation>
        <location evidence="1">Cytoplasm</location>
    </subcellularLocation>
</comment>
<evidence type="ECO:0000256" key="1">
    <source>
        <dbReference type="HAMAP-Rule" id="MF_01539"/>
    </source>
</evidence>
<keyword evidence="3" id="KW-1185">Reference proteome</keyword>
<feature type="binding site" evidence="1">
    <location>
        <position position="96"/>
    </location>
    <ligand>
        <name>ATP</name>
        <dbReference type="ChEBI" id="CHEBI:30616"/>
    </ligand>
</feature>
<dbReference type="PANTHER" id="PTHR37825">
    <property type="entry name" value="TRNA(MET) CYTIDINE ACETATE LIGASE"/>
    <property type="match status" value="1"/>
</dbReference>
<dbReference type="EC" id="6.3.4.-" evidence="1"/>
<sequence length="353" mass="41747">MVAGVVAEFNPFHYGHKYQVDKIKADIKIAVISPDFVQRGEVSILNQRDKTEIALEMGYDIVVGIPTKYAIQNAEIFCNYSTRLLEELGADYQVFGAETDKIEDIYLMMDKLEKSILKDHLKSGFSYNKSCEKALGDLSYLYTSNNILAMEYLRTIRNYNLNIKPYIIKRKLVNYNEEKICSNISSATNIRKMIKKGQNVEKYLPFSKKYQYNLNYENKLYTLFKFLILTRKFENIFDLKEDIFNKMLKVVKKTNDYFEFLKLMSSRNISINRVKRLMLNIILEIKKEDISKNSEIKQIKILGINEKGAKYIKNRDKICVNFKDLIEEDKFKQLYSYLFEEYSFTNTKYYESR</sequence>
<keyword evidence="1" id="KW-0963">Cytoplasm</keyword>
<evidence type="ECO:0000313" key="3">
    <source>
        <dbReference type="Proteomes" id="UP001225134"/>
    </source>
</evidence>
<dbReference type="Pfam" id="PF05636">
    <property type="entry name" value="HIGH_NTase1"/>
    <property type="match status" value="1"/>
</dbReference>
<dbReference type="HAMAP" id="MF_01539">
    <property type="entry name" value="TmcAL"/>
    <property type="match status" value="1"/>
</dbReference>
<evidence type="ECO:0000313" key="2">
    <source>
        <dbReference type="EMBL" id="MDK9580372.1"/>
    </source>
</evidence>
<keyword evidence="1" id="KW-0694">RNA-binding</keyword>
<proteinExistence type="inferred from homology"/>
<protein>
    <recommendedName>
        <fullName evidence="1">tRNA(Met) cytidine acetate ligase</fullName>
        <ecNumber evidence="1">6.3.4.-</ecNumber>
    </recommendedName>
</protein>
<accession>A0ABT7HIN3</accession>
<comment type="similarity">
    <text evidence="1">Belongs to the TmcAL family.</text>
</comment>
<comment type="catalytic activity">
    <reaction evidence="1">
        <text>cytidine(34) in elongator tRNA(Met) + acetate + ATP = N(4)-acetylcytidine(34) in elongator tRNA(Met) + AMP + diphosphate</text>
        <dbReference type="Rhea" id="RHEA:58144"/>
        <dbReference type="Rhea" id="RHEA-COMP:10693"/>
        <dbReference type="Rhea" id="RHEA-COMP:10694"/>
        <dbReference type="ChEBI" id="CHEBI:30089"/>
        <dbReference type="ChEBI" id="CHEBI:30616"/>
        <dbReference type="ChEBI" id="CHEBI:33019"/>
        <dbReference type="ChEBI" id="CHEBI:74900"/>
        <dbReference type="ChEBI" id="CHEBI:82748"/>
        <dbReference type="ChEBI" id="CHEBI:456215"/>
    </reaction>
</comment>
<keyword evidence="1" id="KW-0436">Ligase</keyword>
<organism evidence="2 3">
    <name type="scientific">Sneathia sanguinegens</name>
    <dbReference type="NCBI Taxonomy" id="40543"/>
    <lineage>
        <taxon>Bacteria</taxon>
        <taxon>Fusobacteriati</taxon>
        <taxon>Fusobacteriota</taxon>
        <taxon>Fusobacteriia</taxon>
        <taxon>Fusobacteriales</taxon>
        <taxon>Leptotrichiaceae</taxon>
        <taxon>Sneathia</taxon>
    </lineage>
</organism>
<keyword evidence="1" id="KW-0067">ATP-binding</keyword>
<keyword evidence="1" id="KW-0819">tRNA processing</keyword>
<name>A0ABT7HIN3_9FUSO</name>
<comment type="function">
    <text evidence="1">Catalyzes the formation of N(4)-acetylcytidine (ac(4)C) at the wobble position of elongator tRNA(Met), using acetate and ATP as substrates. First activates an acetate ion to form acetyladenylate (Ac-AMP) and then transfers the acetyl group to tRNA to form ac(4)C34.</text>
</comment>
<dbReference type="PANTHER" id="PTHR37825:SF1">
    <property type="entry name" value="TRNA(MET) CYTIDINE ACETATE LIGASE"/>
    <property type="match status" value="1"/>
</dbReference>
<gene>
    <name evidence="1" type="primary">tmcAL</name>
    <name evidence="2" type="ORF">QQA45_02420</name>
</gene>
<dbReference type="SUPFAM" id="SSF52374">
    <property type="entry name" value="Nucleotidylyl transferase"/>
    <property type="match status" value="1"/>
</dbReference>
<dbReference type="InterPro" id="IPR008513">
    <property type="entry name" value="tRNA(Met)_cyd_acetate_ligase"/>
</dbReference>
<feature type="binding site" evidence="1">
    <location>
        <position position="145"/>
    </location>
    <ligand>
        <name>ATP</name>
        <dbReference type="ChEBI" id="CHEBI:30616"/>
    </ligand>
</feature>
<dbReference type="Gene3D" id="3.40.50.620">
    <property type="entry name" value="HUPs"/>
    <property type="match status" value="1"/>
</dbReference>
<dbReference type="Proteomes" id="UP001225134">
    <property type="component" value="Unassembled WGS sequence"/>
</dbReference>
<feature type="binding site" evidence="1">
    <location>
        <position position="170"/>
    </location>
    <ligand>
        <name>ATP</name>
        <dbReference type="ChEBI" id="CHEBI:30616"/>
    </ligand>
</feature>
<feature type="binding site" evidence="1">
    <location>
        <begin position="6"/>
        <end position="19"/>
    </location>
    <ligand>
        <name>ATP</name>
        <dbReference type="ChEBI" id="CHEBI:30616"/>
    </ligand>
</feature>
<comment type="caution">
    <text evidence="1">Lacks conserved residue(s) required for the propagation of feature annotation.</text>
</comment>
<keyword evidence="1" id="KW-0547">Nucleotide-binding</keyword>
<keyword evidence="1" id="KW-0820">tRNA-binding</keyword>
<reference evidence="2 3" key="1">
    <citation type="submission" date="2023-06" db="EMBL/GenBank/DDBJ databases">
        <title>Antibody response to the Sneathia vaginalis cytopathogenic toxin A during pregnancy.</title>
        <authorList>
            <person name="Mccoy Z.T."/>
            <person name="Serrano M.G."/>
            <person name="Spaine K."/>
            <person name="Edwards D.J."/>
            <person name="Buck G.A."/>
            <person name="Jefferson K."/>
        </authorList>
    </citation>
    <scope>NUCLEOTIDE SEQUENCE [LARGE SCALE GENOMIC DNA]</scope>
    <source>
        <strain evidence="2 3">CCUG 42621</strain>
    </source>
</reference>
<comment type="caution">
    <text evidence="2">The sequence shown here is derived from an EMBL/GenBank/DDBJ whole genome shotgun (WGS) entry which is preliminary data.</text>
</comment>
<dbReference type="RefSeq" id="WP_285152729.1">
    <property type="nucleotide sequence ID" value="NZ_JASSPP010000003.1"/>
</dbReference>
<dbReference type="EMBL" id="JASSPP010000003">
    <property type="protein sequence ID" value="MDK9580372.1"/>
    <property type="molecule type" value="Genomic_DNA"/>
</dbReference>